<reference evidence="2" key="1">
    <citation type="submission" date="2016-11" db="UniProtKB">
        <authorList>
            <consortium name="WormBaseParasite"/>
        </authorList>
    </citation>
    <scope>IDENTIFICATION</scope>
</reference>
<dbReference type="Proteomes" id="UP000095287">
    <property type="component" value="Unplaced"/>
</dbReference>
<organism evidence="1 2">
    <name type="scientific">Steinernema glaseri</name>
    <dbReference type="NCBI Taxonomy" id="37863"/>
    <lineage>
        <taxon>Eukaryota</taxon>
        <taxon>Metazoa</taxon>
        <taxon>Ecdysozoa</taxon>
        <taxon>Nematoda</taxon>
        <taxon>Chromadorea</taxon>
        <taxon>Rhabditida</taxon>
        <taxon>Tylenchina</taxon>
        <taxon>Panagrolaimomorpha</taxon>
        <taxon>Strongyloidoidea</taxon>
        <taxon>Steinernematidae</taxon>
        <taxon>Steinernema</taxon>
    </lineage>
</organism>
<sequence length="191" mass="22184">MFGWLLSPRSQAKAEAETRYKLGNCGDRLMTDLIMAEIEQETLKFENEQASEMQRSQRSLRDNAADYSWLISDNSMKRKKYLSMQERLRVENLCFQIDSEEWNDLMNNWRARVKTPSRREQIIEAFSAAVNDIVSSRPRPASVADMLMDYIMQRPSRNQVNDKNTVTDDADTQMTALSARSDSCVQPYHIV</sequence>
<dbReference type="AlphaFoldDB" id="A0A1I8A150"/>
<evidence type="ECO:0000313" key="1">
    <source>
        <dbReference type="Proteomes" id="UP000095287"/>
    </source>
</evidence>
<dbReference type="PANTHER" id="PTHR28489">
    <property type="entry name" value="RENTINAL DEGENERATION 3-LIKE"/>
    <property type="match status" value="1"/>
</dbReference>
<keyword evidence="1" id="KW-1185">Reference proteome</keyword>
<proteinExistence type="predicted"/>
<dbReference type="WBParaSite" id="L893_g3155.t1">
    <property type="protein sequence ID" value="L893_g3155.t1"/>
    <property type="gene ID" value="L893_g3155"/>
</dbReference>
<dbReference type="PANTHER" id="PTHR28489:SF2">
    <property type="entry name" value="RENTINAL DEGENERATION 3-LIKE"/>
    <property type="match status" value="1"/>
</dbReference>
<evidence type="ECO:0000313" key="2">
    <source>
        <dbReference type="WBParaSite" id="L893_g3155.t1"/>
    </source>
</evidence>
<dbReference type="InterPro" id="IPR028092">
    <property type="entry name" value="RD3"/>
</dbReference>
<accession>A0A1I8A150</accession>
<name>A0A1I8A150_9BILA</name>
<protein>
    <submittedName>
        <fullName evidence="2">Uncharacterized protein</fullName>
    </submittedName>
</protein>
<dbReference type="Pfam" id="PF14473">
    <property type="entry name" value="RD3"/>
    <property type="match status" value="1"/>
</dbReference>